<dbReference type="GO" id="GO:0008410">
    <property type="term" value="F:CoA-transferase activity"/>
    <property type="evidence" value="ECO:0007669"/>
    <property type="project" value="TreeGrafter"/>
</dbReference>
<dbReference type="AlphaFoldDB" id="A0A4P7ILZ2"/>
<keyword evidence="1 3" id="KW-0808">Transferase</keyword>
<feature type="region of interest" description="Disordered" evidence="2">
    <location>
        <begin position="362"/>
        <end position="394"/>
    </location>
</feature>
<dbReference type="Pfam" id="PF02515">
    <property type="entry name" value="CoA_transf_3"/>
    <property type="match status" value="1"/>
</dbReference>
<dbReference type="Gene3D" id="3.30.1540.10">
    <property type="entry name" value="formyl-coa transferase, domain 3"/>
    <property type="match status" value="1"/>
</dbReference>
<accession>A0A4P7ILZ2</accession>
<reference evidence="3 4" key="1">
    <citation type="submission" date="2019-03" db="EMBL/GenBank/DDBJ databases">
        <title>Three New Species of Nocardioides, Nocardioides euryhalodurans sp. nov., Nocardioides seonyuensis sp. nov. and Nocardioides eburneoflavus sp. nov. Iolated from Soil.</title>
        <authorList>
            <person name="Roh S.G."/>
            <person name="Lee C."/>
            <person name="Kim M.-K."/>
            <person name="Kim S.B."/>
        </authorList>
    </citation>
    <scope>NUCLEOTIDE SEQUENCE [LARGE SCALE GENOMIC DNA]</scope>
    <source>
        <strain evidence="3 4">MMS17-SY207-3</strain>
    </source>
</reference>
<evidence type="ECO:0000256" key="1">
    <source>
        <dbReference type="ARBA" id="ARBA00022679"/>
    </source>
</evidence>
<evidence type="ECO:0000256" key="2">
    <source>
        <dbReference type="SAM" id="MobiDB-lite"/>
    </source>
</evidence>
<dbReference type="RefSeq" id="WP_135269226.1">
    <property type="nucleotide sequence ID" value="NZ_CP038436.1"/>
</dbReference>
<proteinExistence type="predicted"/>
<organism evidence="3 4">
    <name type="scientific">Nocardioides seonyuensis</name>
    <dbReference type="NCBI Taxonomy" id="2518371"/>
    <lineage>
        <taxon>Bacteria</taxon>
        <taxon>Bacillati</taxon>
        <taxon>Actinomycetota</taxon>
        <taxon>Actinomycetes</taxon>
        <taxon>Propionibacteriales</taxon>
        <taxon>Nocardioidaceae</taxon>
        <taxon>Nocardioides</taxon>
    </lineage>
</organism>
<gene>
    <name evidence="3" type="ORF">EXE58_18630</name>
</gene>
<dbReference type="SUPFAM" id="SSF89796">
    <property type="entry name" value="CoA-transferase family III (CaiB/BaiF)"/>
    <property type="match status" value="1"/>
</dbReference>
<protein>
    <submittedName>
        <fullName evidence="3">CoA transferase</fullName>
    </submittedName>
</protein>
<dbReference type="KEGG" id="nsn:EXE58_18630"/>
<evidence type="ECO:0000313" key="3">
    <source>
        <dbReference type="EMBL" id="QBX57241.1"/>
    </source>
</evidence>
<dbReference type="InterPro" id="IPR003673">
    <property type="entry name" value="CoA-Trfase_fam_III"/>
</dbReference>
<dbReference type="InterPro" id="IPR050483">
    <property type="entry name" value="CoA-transferase_III_domain"/>
</dbReference>
<sequence length="394" mass="42588">MKTSAPPLQDVVVLDLTRWLAGPYCTMMLADAGATVIKVEPPEGEINRQLFPVIEAGDGETVSAYFLRLNRRKQSVTLDLRHPDDREDFLDLVRGADVVVENFRPGVMDRLDLGYDVLSAANPRLVMCSISGFGNTPSELRDWPAFNLVAEAMAGLVRVSPETGEPQALGPAIGDLGPALHALSGILMALLRRGVTGEGSYVDVAMLDSCLSLNELAIANAEIADEDFEYGRRINPNLAPYGLFPAADGHVCIAVASEPQWLGFCQALGLSELAQREDLRDGSGRVTHFTDLIEPPMLTWLAERTREQAAKELAAASVPASPVWTSREALATDQARTRGMAEHVVSPGRGNSWPIPATPIRFEPGYDAGPALTPPLGSDNQRYLSRDTTSTTTR</sequence>
<dbReference type="Proteomes" id="UP000294853">
    <property type="component" value="Chromosome"/>
</dbReference>
<evidence type="ECO:0000313" key="4">
    <source>
        <dbReference type="Proteomes" id="UP000294853"/>
    </source>
</evidence>
<dbReference type="Gene3D" id="3.40.50.10540">
    <property type="entry name" value="Crotonobetainyl-coa:carnitine coa-transferase, domain 1"/>
    <property type="match status" value="1"/>
</dbReference>
<dbReference type="InterPro" id="IPR044855">
    <property type="entry name" value="CoA-Trfase_III_dom3_sf"/>
</dbReference>
<dbReference type="InterPro" id="IPR023606">
    <property type="entry name" value="CoA-Trfase_III_dom_1_sf"/>
</dbReference>
<dbReference type="OrthoDB" id="3561197at2"/>
<feature type="compositionally biased region" description="Polar residues" evidence="2">
    <location>
        <begin position="378"/>
        <end position="394"/>
    </location>
</feature>
<dbReference type="PANTHER" id="PTHR48207">
    <property type="entry name" value="SUCCINATE--HYDROXYMETHYLGLUTARATE COA-TRANSFERASE"/>
    <property type="match status" value="1"/>
</dbReference>
<dbReference type="PANTHER" id="PTHR48207:SF3">
    <property type="entry name" value="SUCCINATE--HYDROXYMETHYLGLUTARATE COA-TRANSFERASE"/>
    <property type="match status" value="1"/>
</dbReference>
<dbReference type="EMBL" id="CP038436">
    <property type="protein sequence ID" value="QBX57241.1"/>
    <property type="molecule type" value="Genomic_DNA"/>
</dbReference>
<name>A0A4P7ILZ2_9ACTN</name>
<keyword evidence="4" id="KW-1185">Reference proteome</keyword>